<protein>
    <submittedName>
        <fullName evidence="1">Uncharacterized protein</fullName>
    </submittedName>
</protein>
<proteinExistence type="predicted"/>
<dbReference type="EMBL" id="FOBS01000006">
    <property type="protein sequence ID" value="SEM18340.1"/>
    <property type="molecule type" value="Genomic_DNA"/>
</dbReference>
<dbReference type="RefSeq" id="WP_093882740.1">
    <property type="nucleotide sequence ID" value="NZ_FOBS01000006.1"/>
</dbReference>
<keyword evidence="2" id="KW-1185">Reference proteome</keyword>
<organism evidence="1 2">
    <name type="scientific">Syntrophus gentianae</name>
    <dbReference type="NCBI Taxonomy" id="43775"/>
    <lineage>
        <taxon>Bacteria</taxon>
        <taxon>Pseudomonadati</taxon>
        <taxon>Thermodesulfobacteriota</taxon>
        <taxon>Syntrophia</taxon>
        <taxon>Syntrophales</taxon>
        <taxon>Syntrophaceae</taxon>
        <taxon>Syntrophus</taxon>
    </lineage>
</organism>
<accession>A0A1H7WA04</accession>
<evidence type="ECO:0000313" key="2">
    <source>
        <dbReference type="Proteomes" id="UP000198744"/>
    </source>
</evidence>
<dbReference type="AlphaFoldDB" id="A0A1H7WA04"/>
<reference evidence="1 2" key="1">
    <citation type="submission" date="2016-10" db="EMBL/GenBank/DDBJ databases">
        <authorList>
            <person name="de Groot N.N."/>
        </authorList>
    </citation>
    <scope>NUCLEOTIDE SEQUENCE [LARGE SCALE GENOMIC DNA]</scope>
    <source>
        <strain evidence="1 2">DSM 8423</strain>
    </source>
</reference>
<dbReference type="STRING" id="43775.SAMN04489760_10631"/>
<sequence length="66" mass="7453">MNPDQLMDNLIKELNAALKAMSKAKTVEEKVMHSQVVKNLTESLGVFLNLASNMMGDDFDDFYEND</sequence>
<gene>
    <name evidence="1" type="ORF">SAMN04489760_10631</name>
</gene>
<name>A0A1H7WA04_9BACT</name>
<dbReference type="Proteomes" id="UP000198744">
    <property type="component" value="Unassembled WGS sequence"/>
</dbReference>
<evidence type="ECO:0000313" key="1">
    <source>
        <dbReference type="EMBL" id="SEM18340.1"/>
    </source>
</evidence>
<dbReference type="OrthoDB" id="5422469at2"/>